<dbReference type="EMBL" id="PYMC01000002">
    <property type="protein sequence ID" value="PSW06813.1"/>
    <property type="molecule type" value="Genomic_DNA"/>
</dbReference>
<proteinExistence type="predicted"/>
<dbReference type="Proteomes" id="UP000240904">
    <property type="component" value="Unassembled WGS sequence"/>
</dbReference>
<sequence>MVLAWITEEQALIQVPDAPLPQVLSLEEWQAQWSGEVVALQGAALCFDVSWFIPEFVCHRKLIGEVLLFSLMLQLLALATTSSSQLAESRWVTAISRRSVLDPVTTW</sequence>
<keyword evidence="2" id="KW-1185">Reference proteome</keyword>
<comment type="caution">
    <text evidence="1">The sequence shown here is derived from an EMBL/GenBank/DDBJ whole genome shotgun (WGS) entry which is preliminary data.</text>
</comment>
<accession>A0A2T3N363</accession>
<evidence type="ECO:0000313" key="2">
    <source>
        <dbReference type="Proteomes" id="UP000240904"/>
    </source>
</evidence>
<gene>
    <name evidence="1" type="ORF">C9I89_04650</name>
</gene>
<dbReference type="AlphaFoldDB" id="A0A2T3N363"/>
<reference evidence="1 2" key="1">
    <citation type="submission" date="2018-03" db="EMBL/GenBank/DDBJ databases">
        <title>Whole genome sequencing of Histamine producing bacteria.</title>
        <authorList>
            <person name="Butler K."/>
        </authorList>
    </citation>
    <scope>NUCLEOTIDE SEQUENCE [LARGE SCALE GENOMIC DNA]</scope>
    <source>
        <strain evidence="1 2">DSM 16190</strain>
    </source>
</reference>
<organism evidence="1 2">
    <name type="scientific">Photobacterium lipolyticum</name>
    <dbReference type="NCBI Taxonomy" id="266810"/>
    <lineage>
        <taxon>Bacteria</taxon>
        <taxon>Pseudomonadati</taxon>
        <taxon>Pseudomonadota</taxon>
        <taxon>Gammaproteobacteria</taxon>
        <taxon>Vibrionales</taxon>
        <taxon>Vibrionaceae</taxon>
        <taxon>Photobacterium</taxon>
    </lineage>
</organism>
<protein>
    <submittedName>
        <fullName evidence="1">Uncharacterized protein</fullName>
    </submittedName>
</protein>
<name>A0A2T3N363_9GAMM</name>
<evidence type="ECO:0000313" key="1">
    <source>
        <dbReference type="EMBL" id="PSW06813.1"/>
    </source>
</evidence>